<dbReference type="AlphaFoldDB" id="A0A1G5N651"/>
<reference evidence="9 10" key="1">
    <citation type="submission" date="2016-10" db="EMBL/GenBank/DDBJ databases">
        <authorList>
            <person name="de Groot N.N."/>
        </authorList>
    </citation>
    <scope>NUCLEOTIDE SEQUENCE [LARGE SCALE GENOMIC DNA]</scope>
    <source>
        <strain evidence="9 10">DSM 2698</strain>
    </source>
</reference>
<dbReference type="PROSITE" id="PS52038">
    <property type="entry name" value="TOPO_IB_2"/>
    <property type="match status" value="1"/>
</dbReference>
<sequence>MADTLQERAELCGLNYVCAENLTIERRRSGRGFTYRCDGKTIRDRRLRRRLEDLVIPPAWTSVCIAEDPHAHLQAVGRDQEGRLQYRYHEDWTEVRNAIKAERLLRFGRALPKIRERIARDLDRRRTDRCFSAAVAARLVDRALLRSGHRGDPADCESARGATTLLKRDVRLNGRTVTLDFIGKSGKRIRKVIPDTYLPSRLRKLKAIGKRRLFAYRESDGTRAYLSARDLNQYLKNAAGAQVTSKDFRTFAASAAALELFVTSEKPESEAARKRAIASVMREVSDKLANTMAVCRSSYVHPLVVQAFQEERLDANLLRGPHRTHLSAAETALMRFLEAEHARMKREHEPDTGR</sequence>
<dbReference type="InterPro" id="IPR013500">
    <property type="entry name" value="TopoI_cat_euk"/>
</dbReference>
<dbReference type="Gene3D" id="1.10.132.120">
    <property type="match status" value="1"/>
</dbReference>
<dbReference type="RefSeq" id="WP_092811205.1">
    <property type="nucleotide sequence ID" value="NZ_FMVW01000002.1"/>
</dbReference>
<dbReference type="Gene3D" id="3.30.66.10">
    <property type="entry name" value="DNA topoisomerase I domain"/>
    <property type="match status" value="1"/>
</dbReference>
<dbReference type="InterPro" id="IPR049331">
    <property type="entry name" value="Top1B_N_bact"/>
</dbReference>
<dbReference type="SUPFAM" id="SSF55869">
    <property type="entry name" value="DNA topoisomerase I domain"/>
    <property type="match status" value="1"/>
</dbReference>
<gene>
    <name evidence="9" type="ORF">SAMN03080610_01554</name>
</gene>
<evidence type="ECO:0000313" key="10">
    <source>
        <dbReference type="Proteomes" id="UP000199347"/>
    </source>
</evidence>
<comment type="catalytic activity">
    <reaction evidence="1">
        <text>ATP-independent breakage of single-stranded DNA, followed by passage and rejoining.</text>
        <dbReference type="EC" id="5.6.2.1"/>
    </reaction>
</comment>
<keyword evidence="5" id="KW-0238">DNA-binding</keyword>
<feature type="domain" description="DNA topoisomerase IB N-terminal" evidence="8">
    <location>
        <begin position="32"/>
        <end position="79"/>
    </location>
</feature>
<protein>
    <recommendedName>
        <fullName evidence="3">DNA topoisomerase</fullName>
        <ecNumber evidence="3">5.6.2.1</ecNumber>
    </recommendedName>
</protein>
<evidence type="ECO:0000256" key="4">
    <source>
        <dbReference type="ARBA" id="ARBA00023029"/>
    </source>
</evidence>
<organism evidence="9 10">
    <name type="scientific">Afifella marina DSM 2698</name>
    <dbReference type="NCBI Taxonomy" id="1120955"/>
    <lineage>
        <taxon>Bacteria</taxon>
        <taxon>Pseudomonadati</taxon>
        <taxon>Pseudomonadota</taxon>
        <taxon>Alphaproteobacteria</taxon>
        <taxon>Hyphomicrobiales</taxon>
        <taxon>Afifellaceae</taxon>
        <taxon>Afifella</taxon>
    </lineage>
</organism>
<dbReference type="PRINTS" id="PR00416">
    <property type="entry name" value="EUTPISMRASEI"/>
</dbReference>
<dbReference type="EMBL" id="FMVW01000002">
    <property type="protein sequence ID" value="SCZ32634.1"/>
    <property type="molecule type" value="Genomic_DNA"/>
</dbReference>
<dbReference type="GO" id="GO:0003917">
    <property type="term" value="F:DNA topoisomerase type I (single strand cut, ATP-independent) activity"/>
    <property type="evidence" value="ECO:0007669"/>
    <property type="project" value="UniProtKB-EC"/>
</dbReference>
<dbReference type="InterPro" id="IPR011010">
    <property type="entry name" value="DNA_brk_join_enz"/>
</dbReference>
<dbReference type="GO" id="GO:0006265">
    <property type="term" value="P:DNA topological change"/>
    <property type="evidence" value="ECO:0007669"/>
    <property type="project" value="InterPro"/>
</dbReference>
<dbReference type="GO" id="GO:0003677">
    <property type="term" value="F:DNA binding"/>
    <property type="evidence" value="ECO:0007669"/>
    <property type="project" value="UniProtKB-KW"/>
</dbReference>
<dbReference type="Gene3D" id="3.90.15.10">
    <property type="entry name" value="Topoisomerase I, Chain A, domain 3"/>
    <property type="match status" value="1"/>
</dbReference>
<dbReference type="InterPro" id="IPR035447">
    <property type="entry name" value="DNA_topo_I_N_sf"/>
</dbReference>
<keyword evidence="10" id="KW-1185">Reference proteome</keyword>
<keyword evidence="6 9" id="KW-0413">Isomerase</keyword>
<dbReference type="STRING" id="1120955.SAMN03080610_01554"/>
<proteinExistence type="inferred from homology"/>
<dbReference type="Proteomes" id="UP000199347">
    <property type="component" value="Unassembled WGS sequence"/>
</dbReference>
<keyword evidence="4" id="KW-0799">Topoisomerase</keyword>
<evidence type="ECO:0000256" key="2">
    <source>
        <dbReference type="ARBA" id="ARBA00006645"/>
    </source>
</evidence>
<evidence type="ECO:0000256" key="5">
    <source>
        <dbReference type="ARBA" id="ARBA00023125"/>
    </source>
</evidence>
<dbReference type="InterPro" id="IPR001631">
    <property type="entry name" value="TopoI"/>
</dbReference>
<dbReference type="EC" id="5.6.2.1" evidence="3"/>
<evidence type="ECO:0000256" key="1">
    <source>
        <dbReference type="ARBA" id="ARBA00000213"/>
    </source>
</evidence>
<dbReference type="SUPFAM" id="SSF56349">
    <property type="entry name" value="DNA breaking-rejoining enzymes"/>
    <property type="match status" value="1"/>
</dbReference>
<dbReference type="Pfam" id="PF21338">
    <property type="entry name" value="Top1B_N_bact"/>
    <property type="match status" value="1"/>
</dbReference>
<evidence type="ECO:0000259" key="7">
    <source>
        <dbReference type="Pfam" id="PF01028"/>
    </source>
</evidence>
<dbReference type="InterPro" id="IPR014711">
    <property type="entry name" value="TopoI_cat_a-hlx-sub_euk"/>
</dbReference>
<dbReference type="Pfam" id="PF01028">
    <property type="entry name" value="Topoisom_I"/>
    <property type="match status" value="1"/>
</dbReference>
<name>A0A1G5N651_AFIMA</name>
<evidence type="ECO:0000313" key="9">
    <source>
        <dbReference type="EMBL" id="SCZ32634.1"/>
    </source>
</evidence>
<comment type="similarity">
    <text evidence="2">Belongs to the type IB topoisomerase family.</text>
</comment>
<feature type="domain" description="DNA topoisomerase I catalytic core eukaryotic-type" evidence="7">
    <location>
        <begin position="95"/>
        <end position="310"/>
    </location>
</feature>
<evidence type="ECO:0000259" key="8">
    <source>
        <dbReference type="Pfam" id="PF21338"/>
    </source>
</evidence>
<accession>A0A1G5N651</accession>
<dbReference type="OrthoDB" id="9778962at2"/>
<evidence type="ECO:0000256" key="6">
    <source>
        <dbReference type="ARBA" id="ARBA00023235"/>
    </source>
</evidence>
<evidence type="ECO:0000256" key="3">
    <source>
        <dbReference type="ARBA" id="ARBA00012891"/>
    </source>
</evidence>